<feature type="region of interest" description="Disordered" evidence="1">
    <location>
        <begin position="187"/>
        <end position="208"/>
    </location>
</feature>
<dbReference type="eggNOG" id="COG3313">
    <property type="taxonomic scope" value="Bacteria"/>
</dbReference>
<dbReference type="RefSeq" id="WP_407059682.1">
    <property type="nucleotide sequence ID" value="NZ_CP004372.1"/>
</dbReference>
<keyword evidence="3" id="KW-1185">Reference proteome</keyword>
<accession>W8RTJ8</accession>
<dbReference type="Proteomes" id="UP000019593">
    <property type="component" value="Chromosome"/>
</dbReference>
<proteinExistence type="predicted"/>
<sequence>MGLTVRRLHWQGDELLDEVEARFASASGSFVAGVHGAAAEVLRAPDEAFEAQRNGAVLTLRTGRAALRLEAAVYLTAFEIQRADGAPLIALAVPSGRARLAAAHALTDLGPDDDNLLARDAGGHRFDVGLGRRAARFTLRCPDDLARAIAPHCGTPWPDCMGRIDAAVLAASPVRVVEAPCLRAEVDTEMTPPGGTPPDGPHTRLTPDDIAQGVDTPPSVPLPEDYALSALFYPA</sequence>
<protein>
    <submittedName>
        <fullName evidence="2">Putative Fe-S protein</fullName>
    </submittedName>
</protein>
<evidence type="ECO:0000256" key="1">
    <source>
        <dbReference type="SAM" id="MobiDB-lite"/>
    </source>
</evidence>
<evidence type="ECO:0000313" key="2">
    <source>
        <dbReference type="EMBL" id="AHM04498.1"/>
    </source>
</evidence>
<dbReference type="STRING" id="1294273.roselon_02153"/>
<dbReference type="KEGG" id="red:roselon_02153"/>
<dbReference type="Pfam" id="PF21973">
    <property type="entry name" value="DUF6925"/>
    <property type="match status" value="1"/>
</dbReference>
<name>W8RTJ8_9RHOB</name>
<dbReference type="AlphaFoldDB" id="W8RTJ8"/>
<dbReference type="InterPro" id="IPR053838">
    <property type="entry name" value="DUF6925"/>
</dbReference>
<dbReference type="HOGENOM" id="CLU_083862_0_0_5"/>
<evidence type="ECO:0000313" key="3">
    <source>
        <dbReference type="Proteomes" id="UP000019593"/>
    </source>
</evidence>
<dbReference type="EMBL" id="CP004372">
    <property type="protein sequence ID" value="AHM04498.1"/>
    <property type="molecule type" value="Genomic_DNA"/>
</dbReference>
<reference evidence="2 3" key="1">
    <citation type="submission" date="2013-03" db="EMBL/GenBank/DDBJ databases">
        <authorList>
            <person name="Fiebig A."/>
            <person name="Goeker M."/>
            <person name="Klenk H.-P.P."/>
        </authorList>
    </citation>
    <scope>NUCLEOTIDE SEQUENCE [LARGE SCALE GENOMIC DNA]</scope>
    <source>
        <strain evidence="3">DSM 19469</strain>
    </source>
</reference>
<gene>
    <name evidence="2" type="ORF">roselon_02153</name>
</gene>
<organism evidence="2 3">
    <name type="scientific">Roseicyclus elongatus DSM 19469</name>
    <dbReference type="NCBI Taxonomy" id="1294273"/>
    <lineage>
        <taxon>Bacteria</taxon>
        <taxon>Pseudomonadati</taxon>
        <taxon>Pseudomonadota</taxon>
        <taxon>Alphaproteobacteria</taxon>
        <taxon>Rhodobacterales</taxon>
        <taxon>Roseobacteraceae</taxon>
        <taxon>Roseicyclus</taxon>
    </lineage>
</organism>